<organism evidence="1 2">
    <name type="scientific">Allorhizobium terrae</name>
    <dbReference type="NCBI Taxonomy" id="1848972"/>
    <lineage>
        <taxon>Bacteria</taxon>
        <taxon>Pseudomonadati</taxon>
        <taxon>Pseudomonadota</taxon>
        <taxon>Alphaproteobacteria</taxon>
        <taxon>Hyphomicrobiales</taxon>
        <taxon>Rhizobiaceae</taxon>
        <taxon>Rhizobium/Agrobacterium group</taxon>
        <taxon>Allorhizobium</taxon>
    </lineage>
</organism>
<evidence type="ECO:0000313" key="2">
    <source>
        <dbReference type="Proteomes" id="UP000310754"/>
    </source>
</evidence>
<dbReference type="InterPro" id="IPR015813">
    <property type="entry name" value="Pyrv/PenolPyrv_kinase-like_dom"/>
</dbReference>
<dbReference type="InterPro" id="IPR040442">
    <property type="entry name" value="Pyrv_kinase-like_dom_sf"/>
</dbReference>
<comment type="caution">
    <text evidence="1">The sequence shown here is derived from an EMBL/GenBank/DDBJ whole genome shotgun (WGS) entry which is preliminary data.</text>
</comment>
<dbReference type="RefSeq" id="WP_190234990.1">
    <property type="nucleotide sequence ID" value="NZ_SSOA01000001.1"/>
</dbReference>
<gene>
    <name evidence="1" type="ORF">E6C51_03180</name>
</gene>
<dbReference type="GO" id="GO:0003824">
    <property type="term" value="F:catalytic activity"/>
    <property type="evidence" value="ECO:0007669"/>
    <property type="project" value="InterPro"/>
</dbReference>
<sequence length="247" mass="26432">MSINHSEIPLHQHFYLGSHRCRSILLMENDGEALPCTADALALCGDNLKARVAELRQSAMGTLPFLLCISARLDNDAFADRLRDLMTLKPDGLILMDARDRSDGERLDAMLRVEEALVGLPDGQTQFLAILGLETQGFAGAIALAQSSARLIAIGQDSRAVAMAIGAKTTDAAEPVLQTCRSHLQLAAASAKIPACEILVSEILGASSNPIEKQVETLVHQGFQTLITDDPYKIAVINAAFEKASGL</sequence>
<name>A0A4V3W977_9HYPH</name>
<dbReference type="EMBL" id="SSOA01000001">
    <property type="protein sequence ID" value="THF54107.1"/>
    <property type="molecule type" value="Genomic_DNA"/>
</dbReference>
<evidence type="ECO:0000313" key="1">
    <source>
        <dbReference type="EMBL" id="THF54107.1"/>
    </source>
</evidence>
<protein>
    <submittedName>
        <fullName evidence="1">Uncharacterized protein</fullName>
    </submittedName>
</protein>
<proteinExistence type="predicted"/>
<dbReference type="Proteomes" id="UP000310754">
    <property type="component" value="Unassembled WGS sequence"/>
</dbReference>
<dbReference type="AlphaFoldDB" id="A0A4V3W977"/>
<accession>A0A4V3W977</accession>
<dbReference type="Gene3D" id="3.20.20.60">
    <property type="entry name" value="Phosphoenolpyruvate-binding domains"/>
    <property type="match status" value="1"/>
</dbReference>
<keyword evidence="2" id="KW-1185">Reference proteome</keyword>
<dbReference type="SUPFAM" id="SSF51621">
    <property type="entry name" value="Phosphoenolpyruvate/pyruvate domain"/>
    <property type="match status" value="1"/>
</dbReference>
<reference evidence="1 2" key="1">
    <citation type="submission" date="2019-04" db="EMBL/GenBank/DDBJ databases">
        <title>Rhizobium terrae sp. nov., isolated from a paddy soil.</title>
        <authorList>
            <person name="Lin S.-Y."/>
            <person name="Hameed A."/>
            <person name="Huang H.-I."/>
            <person name="Young C.-C."/>
        </authorList>
    </citation>
    <scope>NUCLEOTIDE SEQUENCE [LARGE SCALE GENOMIC DNA]</scope>
    <source>
        <strain evidence="1 2">CC-HIH110</strain>
    </source>
</reference>